<dbReference type="RefSeq" id="WP_317979184.1">
    <property type="nucleotide sequence ID" value="NZ_BTCL01000003.1"/>
</dbReference>
<dbReference type="Gene3D" id="1.10.10.10">
    <property type="entry name" value="Winged helix-like DNA-binding domain superfamily/Winged helix DNA-binding domain"/>
    <property type="match status" value="1"/>
</dbReference>
<dbReference type="PANTHER" id="PTHR33164:SF57">
    <property type="entry name" value="MARR-FAMILY TRANSCRIPTIONAL REGULATOR"/>
    <property type="match status" value="1"/>
</dbReference>
<dbReference type="InterPro" id="IPR036390">
    <property type="entry name" value="WH_DNA-bd_sf"/>
</dbReference>
<evidence type="ECO:0000256" key="1">
    <source>
        <dbReference type="ARBA" id="ARBA00023125"/>
    </source>
</evidence>
<dbReference type="InterPro" id="IPR000835">
    <property type="entry name" value="HTH_MarR-typ"/>
</dbReference>
<keyword evidence="1" id="KW-0238">DNA-binding</keyword>
<feature type="domain" description="HTH marR-type" evidence="2">
    <location>
        <begin position="5"/>
        <end position="139"/>
    </location>
</feature>
<evidence type="ECO:0000313" key="4">
    <source>
        <dbReference type="Proteomes" id="UP001285921"/>
    </source>
</evidence>
<protein>
    <recommendedName>
        <fullName evidence="2">HTH marR-type domain-containing protein</fullName>
    </recommendedName>
</protein>
<dbReference type="PRINTS" id="PR00598">
    <property type="entry name" value="HTHMARR"/>
</dbReference>
<dbReference type="Proteomes" id="UP001285921">
    <property type="component" value="Unassembled WGS sequence"/>
</dbReference>
<reference evidence="3 4" key="1">
    <citation type="submission" date="2023-05" db="EMBL/GenBank/DDBJ databases">
        <title>Draft genome of Paenibacillus sp. CCS26.</title>
        <authorList>
            <person name="Akita H."/>
            <person name="Shinto Y."/>
            <person name="Kimura Z."/>
        </authorList>
    </citation>
    <scope>NUCLEOTIDE SEQUENCE [LARGE SCALE GENOMIC DNA]</scope>
    <source>
        <strain evidence="3 4">CCS26</strain>
    </source>
</reference>
<dbReference type="SMART" id="SM00347">
    <property type="entry name" value="HTH_MARR"/>
    <property type="match status" value="1"/>
</dbReference>
<organism evidence="3 4">
    <name type="scientific">Paenibacillus glycanilyticus</name>
    <dbReference type="NCBI Taxonomy" id="126569"/>
    <lineage>
        <taxon>Bacteria</taxon>
        <taxon>Bacillati</taxon>
        <taxon>Bacillota</taxon>
        <taxon>Bacilli</taxon>
        <taxon>Bacillales</taxon>
        <taxon>Paenibacillaceae</taxon>
        <taxon>Paenibacillus</taxon>
    </lineage>
</organism>
<dbReference type="EMBL" id="BTCL01000003">
    <property type="protein sequence ID" value="GMK44120.1"/>
    <property type="molecule type" value="Genomic_DNA"/>
</dbReference>
<sequence>MAADAMDIYQSFFRITRQLKKLAFHSAANLGLTVHQINILESVRLNPGQKQKELTEKLVFAKSRVSVHIDQLVEKGLVVREPSEQDRREIQLFITPAGEELCELYNQEAASYKALSSALEKLSTDDVDKLHQLHQQILSHL</sequence>
<name>A0ABQ6NGA7_9BACL</name>
<gene>
    <name evidence="3" type="ORF">PghCCS26_12470</name>
</gene>
<keyword evidence="4" id="KW-1185">Reference proteome</keyword>
<accession>A0ABQ6NGA7</accession>
<dbReference type="PANTHER" id="PTHR33164">
    <property type="entry name" value="TRANSCRIPTIONAL REGULATOR, MARR FAMILY"/>
    <property type="match status" value="1"/>
</dbReference>
<dbReference type="Pfam" id="PF12802">
    <property type="entry name" value="MarR_2"/>
    <property type="match status" value="1"/>
</dbReference>
<proteinExistence type="predicted"/>
<evidence type="ECO:0000313" key="3">
    <source>
        <dbReference type="EMBL" id="GMK44120.1"/>
    </source>
</evidence>
<comment type="caution">
    <text evidence="3">The sequence shown here is derived from an EMBL/GenBank/DDBJ whole genome shotgun (WGS) entry which is preliminary data.</text>
</comment>
<dbReference type="InterPro" id="IPR036388">
    <property type="entry name" value="WH-like_DNA-bd_sf"/>
</dbReference>
<evidence type="ECO:0000259" key="2">
    <source>
        <dbReference type="PROSITE" id="PS50995"/>
    </source>
</evidence>
<dbReference type="PROSITE" id="PS50995">
    <property type="entry name" value="HTH_MARR_2"/>
    <property type="match status" value="1"/>
</dbReference>
<dbReference type="InterPro" id="IPR039422">
    <property type="entry name" value="MarR/SlyA-like"/>
</dbReference>
<dbReference type="SUPFAM" id="SSF46785">
    <property type="entry name" value="Winged helix' DNA-binding domain"/>
    <property type="match status" value="1"/>
</dbReference>